<keyword evidence="4" id="KW-1185">Reference proteome</keyword>
<gene>
    <name evidence="3" type="ORF">H1R13_20835</name>
</gene>
<protein>
    <submittedName>
        <fullName evidence="3">Uncharacterized protein</fullName>
    </submittedName>
</protein>
<feature type="region of interest" description="Disordered" evidence="1">
    <location>
        <begin position="1"/>
        <end position="20"/>
    </location>
</feature>
<keyword evidence="2" id="KW-1133">Transmembrane helix</keyword>
<proteinExistence type="predicted"/>
<feature type="transmembrane region" description="Helical" evidence="2">
    <location>
        <begin position="59"/>
        <end position="79"/>
    </location>
</feature>
<organism evidence="3 4">
    <name type="scientific">Streptomyces mexicanus</name>
    <dbReference type="NCBI Taxonomy" id="178566"/>
    <lineage>
        <taxon>Bacteria</taxon>
        <taxon>Bacillati</taxon>
        <taxon>Actinomycetota</taxon>
        <taxon>Actinomycetes</taxon>
        <taxon>Kitasatosporales</taxon>
        <taxon>Streptomycetaceae</taxon>
        <taxon>Streptomyces</taxon>
    </lineage>
</organism>
<evidence type="ECO:0000313" key="4">
    <source>
        <dbReference type="Proteomes" id="UP000517694"/>
    </source>
</evidence>
<dbReference type="RefSeq" id="WP_159664681.1">
    <property type="nucleotide sequence ID" value="NZ_JACMHY010000008.1"/>
</dbReference>
<dbReference type="Proteomes" id="UP000517694">
    <property type="component" value="Unassembled WGS sequence"/>
</dbReference>
<sequence>MTEHDEFEREFDHQWANAAAHKEPSARARMLAARWKDNPPAPVPFRGDPEPAAPRRSSWRSAALVLGSVAALILLIGYARSRAMY</sequence>
<evidence type="ECO:0000256" key="2">
    <source>
        <dbReference type="SAM" id="Phobius"/>
    </source>
</evidence>
<feature type="compositionally biased region" description="Basic and acidic residues" evidence="1">
    <location>
        <begin position="1"/>
        <end position="13"/>
    </location>
</feature>
<evidence type="ECO:0000313" key="3">
    <source>
        <dbReference type="EMBL" id="MBC2867325.1"/>
    </source>
</evidence>
<keyword evidence="2" id="KW-0812">Transmembrane</keyword>
<dbReference type="OrthoDB" id="4280066at2"/>
<evidence type="ECO:0000256" key="1">
    <source>
        <dbReference type="SAM" id="MobiDB-lite"/>
    </source>
</evidence>
<accession>A0A7X1LRN5</accession>
<dbReference type="EMBL" id="JACMHY010000008">
    <property type="protein sequence ID" value="MBC2867325.1"/>
    <property type="molecule type" value="Genomic_DNA"/>
</dbReference>
<dbReference type="AlphaFoldDB" id="A0A7X1LRN5"/>
<name>A0A7X1LRN5_9ACTN</name>
<keyword evidence="2" id="KW-0472">Membrane</keyword>
<comment type="caution">
    <text evidence="3">The sequence shown here is derived from an EMBL/GenBank/DDBJ whole genome shotgun (WGS) entry which is preliminary data.</text>
</comment>
<reference evidence="3 4" key="1">
    <citation type="submission" date="2020-08" db="EMBL/GenBank/DDBJ databases">
        <title>Whole-Genome Sequence of French Clinical Streptomyces mexicanus Strain Q0842.</title>
        <authorList>
            <person name="Boxberger M."/>
            <person name="La Scola B."/>
        </authorList>
    </citation>
    <scope>NUCLEOTIDE SEQUENCE [LARGE SCALE GENOMIC DNA]</scope>
    <source>
        <strain evidence="3 4">Marseille-Q0842</strain>
    </source>
</reference>